<evidence type="ECO:0000313" key="3">
    <source>
        <dbReference type="Proteomes" id="UP000324479"/>
    </source>
</evidence>
<accession>A0A5M6D6D6</accession>
<keyword evidence="3" id="KW-1185">Reference proteome</keyword>
<evidence type="ECO:0000256" key="1">
    <source>
        <dbReference type="SAM" id="MobiDB-lite"/>
    </source>
</evidence>
<dbReference type="Proteomes" id="UP000324479">
    <property type="component" value="Unassembled WGS sequence"/>
</dbReference>
<dbReference type="EMBL" id="VWOX01000012">
    <property type="protein sequence ID" value="KAA5540755.1"/>
    <property type="molecule type" value="Genomic_DNA"/>
</dbReference>
<gene>
    <name evidence="2" type="ORF">FYK55_19940</name>
</gene>
<feature type="region of interest" description="Disordered" evidence="1">
    <location>
        <begin position="1"/>
        <end position="24"/>
    </location>
</feature>
<protein>
    <submittedName>
        <fullName evidence="2">Uncharacterized protein</fullName>
    </submittedName>
</protein>
<reference evidence="2 3" key="1">
    <citation type="submission" date="2019-08" db="EMBL/GenBank/DDBJ databases">
        <authorList>
            <person name="Dhanesh K."/>
            <person name="Kumar G."/>
            <person name="Sasikala C."/>
            <person name="Venkata Ramana C."/>
        </authorList>
    </citation>
    <scope>NUCLEOTIDE SEQUENCE [LARGE SCALE GENOMIC DNA]</scope>
    <source>
        <strain evidence="2 3">JC645</strain>
    </source>
</reference>
<organism evidence="2 3">
    <name type="scientific">Roseiconus nitratireducens</name>
    <dbReference type="NCBI Taxonomy" id="2605748"/>
    <lineage>
        <taxon>Bacteria</taxon>
        <taxon>Pseudomonadati</taxon>
        <taxon>Planctomycetota</taxon>
        <taxon>Planctomycetia</taxon>
        <taxon>Pirellulales</taxon>
        <taxon>Pirellulaceae</taxon>
        <taxon>Roseiconus</taxon>
    </lineage>
</organism>
<name>A0A5M6D6D6_9BACT</name>
<sequence>MSAAASAHEGHTHHKHGEHSAAQTATTLAADSDIGETFTKDGKTYRWKHRADLGKQPEAMVAAAKGGLHNNADRDLQSGEVVTVVKDYGLVSLDPELGQWKLVEDQDELFAQGMNAHGADCFLLNGQSYWAFASTNTGEIVVSQRGKIVARLRQPKGDEFDNPTVNAYFAKGGRFTPCDVVFLPKTQSLVCVIGYAPGDFAMSAKISDGEWSWGGAAWGGKVNVGGPFNTAHGVQVQQMDDQEIVEIASRSHGRVYGFTPDGAEVRLPGTAKEYFIQLPDRSTPCNISHLGGQMFLPLLNPLADTDGVAPVLVMKDGKPVGRLIPANHEGLQFMHHMHGFCPVQVGDTLFGVALSWPNGGENKAGKRNDGQIAIFEAVEVQ</sequence>
<dbReference type="AlphaFoldDB" id="A0A5M6D6D6"/>
<evidence type="ECO:0000313" key="2">
    <source>
        <dbReference type="EMBL" id="KAA5540755.1"/>
    </source>
</evidence>
<proteinExistence type="predicted"/>
<comment type="caution">
    <text evidence="2">The sequence shown here is derived from an EMBL/GenBank/DDBJ whole genome shotgun (WGS) entry which is preliminary data.</text>
</comment>